<feature type="compositionally biased region" description="Basic and acidic residues" evidence="1">
    <location>
        <begin position="1"/>
        <end position="24"/>
    </location>
</feature>
<protein>
    <submittedName>
        <fullName evidence="2">Uncharacterized protein</fullName>
    </submittedName>
</protein>
<dbReference type="Proteomes" id="UP001359485">
    <property type="component" value="Unassembled WGS sequence"/>
</dbReference>
<organism evidence="2 3">
    <name type="scientific">Polyplax serrata</name>
    <name type="common">Common mouse louse</name>
    <dbReference type="NCBI Taxonomy" id="468196"/>
    <lineage>
        <taxon>Eukaryota</taxon>
        <taxon>Metazoa</taxon>
        <taxon>Ecdysozoa</taxon>
        <taxon>Arthropoda</taxon>
        <taxon>Hexapoda</taxon>
        <taxon>Insecta</taxon>
        <taxon>Pterygota</taxon>
        <taxon>Neoptera</taxon>
        <taxon>Paraneoptera</taxon>
        <taxon>Psocodea</taxon>
        <taxon>Troctomorpha</taxon>
        <taxon>Phthiraptera</taxon>
        <taxon>Anoplura</taxon>
        <taxon>Polyplacidae</taxon>
        <taxon>Polyplax</taxon>
    </lineage>
</organism>
<evidence type="ECO:0000313" key="3">
    <source>
        <dbReference type="Proteomes" id="UP001359485"/>
    </source>
</evidence>
<accession>A0ABR1ARQ6</accession>
<feature type="compositionally biased region" description="Basic and acidic residues" evidence="1">
    <location>
        <begin position="31"/>
        <end position="54"/>
    </location>
</feature>
<keyword evidence="3" id="KW-1185">Reference proteome</keyword>
<comment type="caution">
    <text evidence="2">The sequence shown here is derived from an EMBL/GenBank/DDBJ whole genome shotgun (WGS) entry which is preliminary data.</text>
</comment>
<feature type="region of interest" description="Disordered" evidence="1">
    <location>
        <begin position="1"/>
        <end position="54"/>
    </location>
</feature>
<sequence>KCHKKCNGEKKGIERPRKSQRSDNEGSASKQNEEIERKKKNTRDKPKEAHEEQT</sequence>
<proteinExistence type="predicted"/>
<name>A0ABR1ARQ6_POLSC</name>
<dbReference type="EMBL" id="JAWJWF010000045">
    <property type="protein sequence ID" value="KAK6626606.1"/>
    <property type="molecule type" value="Genomic_DNA"/>
</dbReference>
<reference evidence="2 3" key="1">
    <citation type="submission" date="2023-09" db="EMBL/GenBank/DDBJ databases">
        <title>Genomes of two closely related lineages of the louse Polyplax serrata with different host specificities.</title>
        <authorList>
            <person name="Martinu J."/>
            <person name="Tarabai H."/>
            <person name="Stefka J."/>
            <person name="Hypsa V."/>
        </authorList>
    </citation>
    <scope>NUCLEOTIDE SEQUENCE [LARGE SCALE GENOMIC DNA]</scope>
    <source>
        <strain evidence="2">98ZLc_SE</strain>
    </source>
</reference>
<evidence type="ECO:0000256" key="1">
    <source>
        <dbReference type="SAM" id="MobiDB-lite"/>
    </source>
</evidence>
<evidence type="ECO:0000313" key="2">
    <source>
        <dbReference type="EMBL" id="KAK6626606.1"/>
    </source>
</evidence>
<gene>
    <name evidence="2" type="ORF">RUM44_009080</name>
</gene>
<feature type="non-terminal residue" evidence="2">
    <location>
        <position position="1"/>
    </location>
</feature>